<protein>
    <submittedName>
        <fullName evidence="1">Uncharacterized protein</fullName>
    </submittedName>
</protein>
<evidence type="ECO:0000313" key="1">
    <source>
        <dbReference type="EMBL" id="TDO50666.1"/>
    </source>
</evidence>
<dbReference type="RefSeq" id="WP_133799860.1">
    <property type="nucleotide sequence ID" value="NZ_SNWQ01000004.1"/>
</dbReference>
<organism evidence="1 2">
    <name type="scientific">Kribbella caucasensis</name>
    <dbReference type="NCBI Taxonomy" id="2512215"/>
    <lineage>
        <taxon>Bacteria</taxon>
        <taxon>Bacillati</taxon>
        <taxon>Actinomycetota</taxon>
        <taxon>Actinomycetes</taxon>
        <taxon>Propionibacteriales</taxon>
        <taxon>Kribbellaceae</taxon>
        <taxon>Kribbella</taxon>
    </lineage>
</organism>
<name>A0A4R6KLJ8_9ACTN</name>
<evidence type="ECO:0000313" key="2">
    <source>
        <dbReference type="Proteomes" id="UP000295388"/>
    </source>
</evidence>
<dbReference type="EMBL" id="SNWQ01000004">
    <property type="protein sequence ID" value="TDO50666.1"/>
    <property type="molecule type" value="Genomic_DNA"/>
</dbReference>
<gene>
    <name evidence="1" type="ORF">EV643_104159</name>
</gene>
<accession>A0A4R6KLJ8</accession>
<dbReference type="AlphaFoldDB" id="A0A4R6KLJ8"/>
<dbReference type="Proteomes" id="UP000295388">
    <property type="component" value="Unassembled WGS sequence"/>
</dbReference>
<keyword evidence="2" id="KW-1185">Reference proteome</keyword>
<reference evidence="1 2" key="1">
    <citation type="submission" date="2019-03" db="EMBL/GenBank/DDBJ databases">
        <title>Genomic Encyclopedia of Type Strains, Phase III (KMG-III): the genomes of soil and plant-associated and newly described type strains.</title>
        <authorList>
            <person name="Whitman W."/>
        </authorList>
    </citation>
    <scope>NUCLEOTIDE SEQUENCE [LARGE SCALE GENOMIC DNA]</scope>
    <source>
        <strain evidence="1 2">VKM Ac-2527</strain>
    </source>
</reference>
<dbReference type="OrthoDB" id="5118179at2"/>
<comment type="caution">
    <text evidence="1">The sequence shown here is derived from an EMBL/GenBank/DDBJ whole genome shotgun (WGS) entry which is preliminary data.</text>
</comment>
<dbReference type="InterPro" id="IPR045738">
    <property type="entry name" value="DUF6088"/>
</dbReference>
<dbReference type="Pfam" id="PF19570">
    <property type="entry name" value="DUF6088"/>
    <property type="match status" value="1"/>
</dbReference>
<proteinExistence type="predicted"/>
<sequence length="215" mass="23235">MSVASMVRDEIERADTGTWFVVRDVVDQIGSRRAVELALTKAAREGRLVSVRRGLYWKGARTRFGTTRPDTLDAALAVARVNDFQTGVGPTGWSASHTLGLSTQIPAMTHVAVPGRPPAPPAGVQFHSRSPRGRLGLGVLDVALLEVLSQFPDQIEASWDELVAKVQALIADGQIDIAKVKAAALKQHSVATRATAERLVTDLARPDRIRTRAFV</sequence>